<gene>
    <name evidence="2" type="ORF">METZ01_LOCUS305259</name>
</gene>
<proteinExistence type="inferred from homology"/>
<evidence type="ECO:0000256" key="1">
    <source>
        <dbReference type="ARBA" id="ARBA00006484"/>
    </source>
</evidence>
<dbReference type="InterPro" id="IPR050259">
    <property type="entry name" value="SDR"/>
</dbReference>
<dbReference type="InterPro" id="IPR002347">
    <property type="entry name" value="SDR_fam"/>
</dbReference>
<comment type="similarity">
    <text evidence="1">Belongs to the short-chain dehydrogenases/reductases (SDR) family.</text>
</comment>
<dbReference type="Pfam" id="PF13561">
    <property type="entry name" value="adh_short_C2"/>
    <property type="match status" value="1"/>
</dbReference>
<evidence type="ECO:0000313" key="2">
    <source>
        <dbReference type="EMBL" id="SVC52405.1"/>
    </source>
</evidence>
<dbReference type="PANTHER" id="PTHR42879">
    <property type="entry name" value="3-OXOACYL-(ACYL-CARRIER-PROTEIN) REDUCTASE"/>
    <property type="match status" value="1"/>
</dbReference>
<name>A0A382MWB9_9ZZZZ</name>
<accession>A0A382MWB9</accession>
<sequence length="128" mass="13604">MGTGRIINIISTSVRQVIPGLGVSNTIRGSVAQWAKTLAFELGEFGITVNNILPGYTATARLQELAESKAEAQDVSPNDIYEMWSKNSSLRRLGKPDEIARAVAFLASDAASYINGHDLAVDGGRIGA</sequence>
<dbReference type="AlphaFoldDB" id="A0A382MWB9"/>
<protein>
    <recommendedName>
        <fullName evidence="3">SDR family oxidoreductase</fullName>
    </recommendedName>
</protein>
<organism evidence="2">
    <name type="scientific">marine metagenome</name>
    <dbReference type="NCBI Taxonomy" id="408172"/>
    <lineage>
        <taxon>unclassified sequences</taxon>
        <taxon>metagenomes</taxon>
        <taxon>ecological metagenomes</taxon>
    </lineage>
</organism>
<dbReference type="SUPFAM" id="SSF51735">
    <property type="entry name" value="NAD(P)-binding Rossmann-fold domains"/>
    <property type="match status" value="1"/>
</dbReference>
<dbReference type="PANTHER" id="PTHR42879:SF6">
    <property type="entry name" value="NADPH-DEPENDENT REDUCTASE BACG"/>
    <property type="match status" value="1"/>
</dbReference>
<dbReference type="EMBL" id="UINC01095934">
    <property type="protein sequence ID" value="SVC52405.1"/>
    <property type="molecule type" value="Genomic_DNA"/>
</dbReference>
<reference evidence="2" key="1">
    <citation type="submission" date="2018-05" db="EMBL/GenBank/DDBJ databases">
        <authorList>
            <person name="Lanie J.A."/>
            <person name="Ng W.-L."/>
            <person name="Kazmierczak K.M."/>
            <person name="Andrzejewski T.M."/>
            <person name="Davidsen T.M."/>
            <person name="Wayne K.J."/>
            <person name="Tettelin H."/>
            <person name="Glass J.I."/>
            <person name="Rusch D."/>
            <person name="Podicherti R."/>
            <person name="Tsui H.-C.T."/>
            <person name="Winkler M.E."/>
        </authorList>
    </citation>
    <scope>NUCLEOTIDE SEQUENCE</scope>
</reference>
<dbReference type="Gene3D" id="3.40.50.720">
    <property type="entry name" value="NAD(P)-binding Rossmann-like Domain"/>
    <property type="match status" value="1"/>
</dbReference>
<evidence type="ECO:0008006" key="3">
    <source>
        <dbReference type="Google" id="ProtNLM"/>
    </source>
</evidence>
<dbReference type="PRINTS" id="PR00081">
    <property type="entry name" value="GDHRDH"/>
</dbReference>
<dbReference type="InterPro" id="IPR036291">
    <property type="entry name" value="NAD(P)-bd_dom_sf"/>
</dbReference>